<feature type="domain" description="Pseudouridine synthase I TruA alpha/beta" evidence="5">
    <location>
        <begin position="295"/>
        <end position="406"/>
    </location>
</feature>
<dbReference type="SUPFAM" id="SSF55120">
    <property type="entry name" value="Pseudouridine synthase"/>
    <property type="match status" value="1"/>
</dbReference>
<dbReference type="HAMAP" id="MF_00171">
    <property type="entry name" value="TruA"/>
    <property type="match status" value="1"/>
</dbReference>
<accession>A0A813LTE5</accession>
<dbReference type="InterPro" id="IPR020094">
    <property type="entry name" value="TruA/RsuA/RluB/E/F_N"/>
</dbReference>
<evidence type="ECO:0000256" key="2">
    <source>
        <dbReference type="ARBA" id="ARBA00022694"/>
    </source>
</evidence>
<dbReference type="GO" id="GO:0031119">
    <property type="term" value="P:tRNA pseudouridine synthesis"/>
    <property type="evidence" value="ECO:0007669"/>
    <property type="project" value="TreeGrafter"/>
</dbReference>
<keyword evidence="2 4" id="KW-0819">tRNA processing</keyword>
<evidence type="ECO:0000259" key="5">
    <source>
        <dbReference type="Pfam" id="PF01416"/>
    </source>
</evidence>
<evidence type="ECO:0000313" key="7">
    <source>
        <dbReference type="Proteomes" id="UP000626109"/>
    </source>
</evidence>
<reference evidence="6" key="1">
    <citation type="submission" date="2021-02" db="EMBL/GenBank/DDBJ databases">
        <authorList>
            <person name="Dougan E. K."/>
            <person name="Rhodes N."/>
            <person name="Thang M."/>
            <person name="Chan C."/>
        </authorList>
    </citation>
    <scope>NUCLEOTIDE SEQUENCE</scope>
</reference>
<dbReference type="EMBL" id="CAJNNW010036461">
    <property type="protein sequence ID" value="CAE8734607.1"/>
    <property type="molecule type" value="Genomic_DNA"/>
</dbReference>
<dbReference type="GO" id="GO:0003723">
    <property type="term" value="F:RNA binding"/>
    <property type="evidence" value="ECO:0007669"/>
    <property type="project" value="InterPro"/>
</dbReference>
<dbReference type="EC" id="5.4.99.12" evidence="4"/>
<dbReference type="Proteomes" id="UP000626109">
    <property type="component" value="Unassembled WGS sequence"/>
</dbReference>
<dbReference type="PANTHER" id="PTHR11142:SF0">
    <property type="entry name" value="TRNA PSEUDOURIDINE SYNTHASE-LIKE 1"/>
    <property type="match status" value="1"/>
</dbReference>
<dbReference type="Gene3D" id="3.30.70.580">
    <property type="entry name" value="Pseudouridine synthase I, catalytic domain, N-terminal subdomain"/>
    <property type="match status" value="1"/>
</dbReference>
<proteinExistence type="inferred from homology"/>
<organism evidence="6 7">
    <name type="scientific">Polarella glacialis</name>
    <name type="common">Dinoflagellate</name>
    <dbReference type="NCBI Taxonomy" id="89957"/>
    <lineage>
        <taxon>Eukaryota</taxon>
        <taxon>Sar</taxon>
        <taxon>Alveolata</taxon>
        <taxon>Dinophyceae</taxon>
        <taxon>Suessiales</taxon>
        <taxon>Suessiaceae</taxon>
        <taxon>Polarella</taxon>
    </lineage>
</organism>
<sequence>MAPGRLADYGSGTPWDLRGRCRARIRPKHCRARAVVGVEALARTLCLGFCITSLGLGHLLVRNPDLSATIAFAKKPPSERSPEARARELQREVLQHAKLRSRPRSMSLSSEIGKDEEGAPEYKAPLLPGFTRCRLRVAYDGSNYCGWARVKNGPLLTVSGMVDRAVSFAVKHNVYVQGASRTDAGVHGRGQAAHFDLPEDAAAGRPHDWQALWEHQINQKLPSDVRVRALGDAPSGFHASISAAGKTYAYRLHVGDNPPDPLDRFYRCCLGSNKALGVDGRIVGENIDRLRSAGERFIGCKDFSCFTPDAAAYASRTKAAVRTVHSITVVEEGPGNLRIEVSLDGALYRMVRNIVGCMLAVASGQMALDSIDELLDNPPKLDEDHAWQPPFACMPPEGLCLENVYYHDDF</sequence>
<comment type="catalytic activity">
    <reaction evidence="4">
        <text>uridine(38/39/40) in tRNA = pseudouridine(38/39/40) in tRNA</text>
        <dbReference type="Rhea" id="RHEA:22376"/>
        <dbReference type="Rhea" id="RHEA-COMP:10085"/>
        <dbReference type="Rhea" id="RHEA-COMP:10087"/>
        <dbReference type="ChEBI" id="CHEBI:65314"/>
        <dbReference type="ChEBI" id="CHEBI:65315"/>
        <dbReference type="EC" id="5.4.99.12"/>
    </reaction>
</comment>
<dbReference type="InterPro" id="IPR020095">
    <property type="entry name" value="PsdUridine_synth_TruA_C"/>
</dbReference>
<dbReference type="CDD" id="cd02570">
    <property type="entry name" value="PseudoU_synth_EcTruA"/>
    <property type="match status" value="1"/>
</dbReference>
<dbReference type="Gene3D" id="3.30.70.660">
    <property type="entry name" value="Pseudouridine synthase I, catalytic domain, C-terminal subdomain"/>
    <property type="match status" value="1"/>
</dbReference>
<evidence type="ECO:0000256" key="4">
    <source>
        <dbReference type="RuleBase" id="RU003792"/>
    </source>
</evidence>
<dbReference type="AlphaFoldDB" id="A0A813LTE5"/>
<protein>
    <recommendedName>
        <fullName evidence="4">tRNA pseudouridine synthase</fullName>
        <ecNumber evidence="4">5.4.99.12</ecNumber>
    </recommendedName>
</protein>
<dbReference type="Pfam" id="PF01416">
    <property type="entry name" value="PseudoU_synth_1"/>
    <property type="match status" value="1"/>
</dbReference>
<dbReference type="InterPro" id="IPR020097">
    <property type="entry name" value="PsdUridine_synth_TruA_a/b_dom"/>
</dbReference>
<dbReference type="PANTHER" id="PTHR11142">
    <property type="entry name" value="PSEUDOURIDYLATE SYNTHASE"/>
    <property type="match status" value="1"/>
</dbReference>
<name>A0A813LTE5_POLGL</name>
<keyword evidence="3 4" id="KW-0413">Isomerase</keyword>
<dbReference type="InterPro" id="IPR020103">
    <property type="entry name" value="PsdUridine_synth_cat_dom_sf"/>
</dbReference>
<dbReference type="GO" id="GO:0160147">
    <property type="term" value="F:tRNA pseudouridine(38-40) synthase activity"/>
    <property type="evidence" value="ECO:0007669"/>
    <property type="project" value="UniProtKB-EC"/>
</dbReference>
<evidence type="ECO:0000256" key="3">
    <source>
        <dbReference type="ARBA" id="ARBA00023235"/>
    </source>
</evidence>
<evidence type="ECO:0000313" key="6">
    <source>
        <dbReference type="EMBL" id="CAE8734607.1"/>
    </source>
</evidence>
<comment type="similarity">
    <text evidence="1 4">Belongs to the tRNA pseudouridine synthase TruA family.</text>
</comment>
<evidence type="ECO:0000256" key="1">
    <source>
        <dbReference type="ARBA" id="ARBA00009375"/>
    </source>
</evidence>
<dbReference type="InterPro" id="IPR001406">
    <property type="entry name" value="PsdUridine_synth_TruA"/>
</dbReference>
<comment type="caution">
    <text evidence="6">The sequence shown here is derived from an EMBL/GenBank/DDBJ whole genome shotgun (WGS) entry which is preliminary data.</text>
</comment>
<gene>
    <name evidence="6" type="ORF">PGLA2088_LOCUS47389</name>
</gene>